<evidence type="ECO:0000313" key="5">
    <source>
        <dbReference type="EMBL" id="CCE79942.1"/>
    </source>
</evidence>
<dbReference type="Pfam" id="PF07855">
    <property type="entry name" value="ATG101"/>
    <property type="match status" value="1"/>
</dbReference>
<evidence type="ECO:0000313" key="7">
    <source>
        <dbReference type="Proteomes" id="UP000005222"/>
    </source>
</evidence>
<feature type="compositionally biased region" description="Basic and acidic residues" evidence="4">
    <location>
        <begin position="139"/>
        <end position="151"/>
    </location>
</feature>
<proteinExistence type="inferred from homology"/>
<evidence type="ECO:0000256" key="1">
    <source>
        <dbReference type="ARBA" id="ARBA00007130"/>
    </source>
</evidence>
<dbReference type="eggNOG" id="KOG4493">
    <property type="taxonomic scope" value="Eukaryota"/>
</dbReference>
<evidence type="ECO:0000313" key="6">
    <source>
        <dbReference type="EMBL" id="CCE80707.1"/>
    </source>
</evidence>
<dbReference type="Proteomes" id="UP000005222">
    <property type="component" value="Chromosome G"/>
</dbReference>
<gene>
    <name evidence="5" type="primary">Piso0_003035</name>
    <name evidence="5" type="ORF">GNLVRS01_PISO0G03460g</name>
    <name evidence="6" type="ORF">GNLVRS01_PISO0H03461g</name>
</gene>
<dbReference type="InterPro" id="IPR012445">
    <property type="entry name" value="ATG101"/>
</dbReference>
<dbReference type="GO" id="GO:1990316">
    <property type="term" value="C:Atg1/ULK1 kinase complex"/>
    <property type="evidence" value="ECO:0007669"/>
    <property type="project" value="TreeGrafter"/>
</dbReference>
<name>G8YK62_PICSO</name>
<keyword evidence="3" id="KW-0072">Autophagy</keyword>
<reference evidence="7" key="2">
    <citation type="journal article" date="2012" name="G3 (Bethesda)">
        <title>Pichia sorbitophila, an interspecies yeast hybrid reveals early steps of genome resolution following polyploidization.</title>
        <authorList>
            <person name="Leh Louis V."/>
            <person name="Despons L."/>
            <person name="Friedrich A."/>
            <person name="Martin T."/>
            <person name="Durrens P."/>
            <person name="Casaregola S."/>
            <person name="Neuveglise C."/>
            <person name="Fairhead C."/>
            <person name="Marck C."/>
            <person name="Cruz J.A."/>
            <person name="Straub M.L."/>
            <person name="Kugler V."/>
            <person name="Sacerdot C."/>
            <person name="Uzunov Z."/>
            <person name="Thierry A."/>
            <person name="Weiss S."/>
            <person name="Bleykasten C."/>
            <person name="De Montigny J."/>
            <person name="Jacques N."/>
            <person name="Jung P."/>
            <person name="Lemaire M."/>
            <person name="Mallet S."/>
            <person name="Morel G."/>
            <person name="Richard G.F."/>
            <person name="Sarkar A."/>
            <person name="Savel G."/>
            <person name="Schacherer J."/>
            <person name="Seret M.L."/>
            <person name="Talla E."/>
            <person name="Samson G."/>
            <person name="Jubin C."/>
            <person name="Poulain J."/>
            <person name="Vacherie B."/>
            <person name="Barbe V."/>
            <person name="Pelletier E."/>
            <person name="Sherman D.J."/>
            <person name="Westhof E."/>
            <person name="Weissenbach J."/>
            <person name="Baret P.V."/>
            <person name="Wincker P."/>
            <person name="Gaillardin C."/>
            <person name="Dujon B."/>
            <person name="Souciet J.L."/>
        </authorList>
    </citation>
    <scope>NUCLEOTIDE SEQUENCE [LARGE SCALE GENOMIC DNA]</scope>
    <source>
        <strain evidence="7">ATCC MYA-4447 / BCRC 22081 / CBS 7064 / NBRC 10061 / NRRL Y-12695</strain>
    </source>
</reference>
<accession>G8YK62</accession>
<evidence type="ECO:0000256" key="2">
    <source>
        <dbReference type="ARBA" id="ARBA00018874"/>
    </source>
</evidence>
<reference evidence="5" key="1">
    <citation type="submission" date="2011-10" db="EMBL/GenBank/DDBJ databases">
        <authorList>
            <person name="Genoscope - CEA"/>
        </authorList>
    </citation>
    <scope>NUCLEOTIDE SEQUENCE</scope>
</reference>
<keyword evidence="7" id="KW-1185">Reference proteome</keyword>
<organism evidence="5 7">
    <name type="scientific">Pichia sorbitophila (strain ATCC MYA-4447 / BCRC 22081 / CBS 7064 / NBRC 10061 / NRRL Y-12695)</name>
    <name type="common">Hybrid yeast</name>
    <dbReference type="NCBI Taxonomy" id="559304"/>
    <lineage>
        <taxon>Eukaryota</taxon>
        <taxon>Fungi</taxon>
        <taxon>Dikarya</taxon>
        <taxon>Ascomycota</taxon>
        <taxon>Saccharomycotina</taxon>
        <taxon>Pichiomycetes</taxon>
        <taxon>Debaryomycetaceae</taxon>
        <taxon>Millerozyma</taxon>
    </lineage>
</organism>
<dbReference type="PANTHER" id="PTHR13292">
    <property type="entry name" value="AUTOPHAGY-RELATED PROTEIN 101"/>
    <property type="match status" value="1"/>
</dbReference>
<protein>
    <recommendedName>
        <fullName evidence="2">Autophagy-related protein 101</fullName>
    </recommendedName>
</protein>
<dbReference type="PANTHER" id="PTHR13292:SF0">
    <property type="entry name" value="AUTOPHAGY-RELATED PROTEIN 101"/>
    <property type="match status" value="1"/>
</dbReference>
<dbReference type="AlphaFoldDB" id="G8YK62"/>
<comment type="similarity">
    <text evidence="1">Belongs to the ATG101 family.</text>
</comment>
<evidence type="ECO:0000256" key="3">
    <source>
        <dbReference type="ARBA" id="ARBA00023006"/>
    </source>
</evidence>
<dbReference type="HOGENOM" id="CLU_069661_1_0_1"/>
<sequence>MEFVLDLVIDRSLIKEGLKGIIWTIFFHRLFGPITPGTEEFLDTTYPIANDMTELNSLIEDKVNHLAKKAENLESVESNIENNERVFVEHMTVRFYDKKVTKSKKKIGWFGQGRSSETDDINPWETWVIKVKLLPVPEAKKDSRSDKKESSLMEENQNITSASFRSNLKKIIDISDAHKDHIPPITSSESSPFPYSIDTNIDDSGSSPYEQESWGKYIKKILD</sequence>
<dbReference type="GO" id="GO:0019901">
    <property type="term" value="F:protein kinase binding"/>
    <property type="evidence" value="ECO:0007669"/>
    <property type="project" value="TreeGrafter"/>
</dbReference>
<dbReference type="Proteomes" id="UP000005222">
    <property type="component" value="Chromosome H"/>
</dbReference>
<evidence type="ECO:0000256" key="4">
    <source>
        <dbReference type="SAM" id="MobiDB-lite"/>
    </source>
</evidence>
<feature type="compositionally biased region" description="Polar residues" evidence="4">
    <location>
        <begin position="185"/>
        <end position="210"/>
    </location>
</feature>
<dbReference type="OrthoDB" id="10259639at2759"/>
<feature type="region of interest" description="Disordered" evidence="4">
    <location>
        <begin position="139"/>
        <end position="158"/>
    </location>
</feature>
<dbReference type="EMBL" id="FO082053">
    <property type="protein sequence ID" value="CCE79942.1"/>
    <property type="molecule type" value="Genomic_DNA"/>
</dbReference>
<dbReference type="InParanoid" id="G8YK62"/>
<dbReference type="EMBL" id="FO082052">
    <property type="protein sequence ID" value="CCE80707.1"/>
    <property type="molecule type" value="Genomic_DNA"/>
</dbReference>
<feature type="region of interest" description="Disordered" evidence="4">
    <location>
        <begin position="180"/>
        <end position="211"/>
    </location>
</feature>
<dbReference type="GO" id="GO:0000407">
    <property type="term" value="C:phagophore assembly site"/>
    <property type="evidence" value="ECO:0007669"/>
    <property type="project" value="TreeGrafter"/>
</dbReference>
<dbReference type="GO" id="GO:0000045">
    <property type="term" value="P:autophagosome assembly"/>
    <property type="evidence" value="ECO:0007669"/>
    <property type="project" value="TreeGrafter"/>
</dbReference>
<dbReference type="STRING" id="559304.G8YK62"/>